<evidence type="ECO:0000259" key="1">
    <source>
        <dbReference type="Pfam" id="PF00501"/>
    </source>
</evidence>
<dbReference type="SUPFAM" id="SSF56801">
    <property type="entry name" value="Acetyl-CoA synthetase-like"/>
    <property type="match status" value="1"/>
</dbReference>
<feature type="domain" description="AMP-dependent synthetase/ligase" evidence="1">
    <location>
        <begin position="34"/>
        <end position="309"/>
    </location>
</feature>
<sequence>MSTLTLAPVSAGEGGPRVPASLPAPAPVHRTVGRQAAVHPSRTAVRAHDGVLTYGGLDQRANHLAHRLRAHGVRDRDTVAVCLESSARLLVALLGVLKAGAGYVLLDPAHVRDGSALPFLYGSGARVVVTQELFAGVLGGGRLTVLPDVTPASASSTAVLPPASDVTHADTAYVLPVRGDRGVSVPHTVVDRLAADGRFLPVTAGDVVLQYAPAVADGTALALWAPLMAGARLVLPPPGELTPYELAALAREERAGILRVTSRHLSELTEAGVLPGLRGLRCLVVAGDALPPDEAARVAGLLPATRVIETARL</sequence>
<dbReference type="Proteomes" id="UP001602123">
    <property type="component" value="Unassembled WGS sequence"/>
</dbReference>
<protein>
    <submittedName>
        <fullName evidence="2">AMP-binding protein</fullName>
    </submittedName>
</protein>
<dbReference type="PANTHER" id="PTHR45527">
    <property type="entry name" value="NONRIBOSOMAL PEPTIDE SYNTHETASE"/>
    <property type="match status" value="1"/>
</dbReference>
<proteinExistence type="predicted"/>
<dbReference type="InterPro" id="IPR000873">
    <property type="entry name" value="AMP-dep_synth/lig_dom"/>
</dbReference>
<organism evidence="2 3">
    <name type="scientific">Streptomyces nondiastaticus</name>
    <dbReference type="NCBI Taxonomy" id="3154512"/>
    <lineage>
        <taxon>Bacteria</taxon>
        <taxon>Bacillati</taxon>
        <taxon>Actinomycetota</taxon>
        <taxon>Actinomycetes</taxon>
        <taxon>Kitasatosporales</taxon>
        <taxon>Streptomycetaceae</taxon>
        <taxon>Streptomyces</taxon>
    </lineage>
</organism>
<comment type="caution">
    <text evidence="2">The sequence shown here is derived from an EMBL/GenBank/DDBJ whole genome shotgun (WGS) entry which is preliminary data.</text>
</comment>
<keyword evidence="3" id="KW-1185">Reference proteome</keyword>
<dbReference type="EMBL" id="JBIAUT010000002">
    <property type="protein sequence ID" value="MFF4216706.1"/>
    <property type="molecule type" value="Genomic_DNA"/>
</dbReference>
<dbReference type="PANTHER" id="PTHR45527:SF1">
    <property type="entry name" value="FATTY ACID SYNTHASE"/>
    <property type="match status" value="1"/>
</dbReference>
<dbReference type="RefSeq" id="WP_388626255.1">
    <property type="nucleotide sequence ID" value="NZ_JBIAUT010000002.1"/>
</dbReference>
<evidence type="ECO:0000313" key="3">
    <source>
        <dbReference type="Proteomes" id="UP001602123"/>
    </source>
</evidence>
<accession>A0ABW6TXF7</accession>
<reference evidence="2 3" key="1">
    <citation type="submission" date="2024-10" db="EMBL/GenBank/DDBJ databases">
        <title>The Natural Products Discovery Center: Release of the First 8490 Sequenced Strains for Exploring Actinobacteria Biosynthetic Diversity.</title>
        <authorList>
            <person name="Kalkreuter E."/>
            <person name="Kautsar S.A."/>
            <person name="Yang D."/>
            <person name="Bader C.D."/>
            <person name="Teijaro C.N."/>
            <person name="Fluegel L."/>
            <person name="Davis C.M."/>
            <person name="Simpson J.R."/>
            <person name="Lauterbach L."/>
            <person name="Steele A.D."/>
            <person name="Gui C."/>
            <person name="Meng S."/>
            <person name="Li G."/>
            <person name="Viehrig K."/>
            <person name="Ye F."/>
            <person name="Su P."/>
            <person name="Kiefer A.F."/>
            <person name="Nichols A."/>
            <person name="Cepeda A.J."/>
            <person name="Yan W."/>
            <person name="Fan B."/>
            <person name="Jiang Y."/>
            <person name="Adhikari A."/>
            <person name="Zheng C.-J."/>
            <person name="Schuster L."/>
            <person name="Cowan T.M."/>
            <person name="Smanski M.J."/>
            <person name="Chevrette M.G."/>
            <person name="De Carvalho L.P.S."/>
            <person name="Shen B."/>
        </authorList>
    </citation>
    <scope>NUCLEOTIDE SEQUENCE [LARGE SCALE GENOMIC DNA]</scope>
    <source>
        <strain evidence="2 3">NPDC001650</strain>
    </source>
</reference>
<dbReference type="Pfam" id="PF00501">
    <property type="entry name" value="AMP-binding"/>
    <property type="match status" value="1"/>
</dbReference>
<evidence type="ECO:0000313" key="2">
    <source>
        <dbReference type="EMBL" id="MFF4216706.1"/>
    </source>
</evidence>
<name>A0ABW6TXF7_9ACTN</name>
<gene>
    <name evidence="2" type="ORF">ACFYZM_10550</name>
</gene>
<dbReference type="Gene3D" id="3.40.50.980">
    <property type="match status" value="2"/>
</dbReference>